<proteinExistence type="predicted"/>
<name>A0A6J6CPH6_9ZZZZ</name>
<evidence type="ECO:0000256" key="1">
    <source>
        <dbReference type="SAM" id="MobiDB-lite"/>
    </source>
</evidence>
<reference evidence="3" key="1">
    <citation type="submission" date="2020-05" db="EMBL/GenBank/DDBJ databases">
        <authorList>
            <person name="Chiriac C."/>
            <person name="Salcher M."/>
            <person name="Ghai R."/>
            <person name="Kavagutti S V."/>
        </authorList>
    </citation>
    <scope>NUCLEOTIDE SEQUENCE</scope>
</reference>
<protein>
    <submittedName>
        <fullName evidence="3">Unannotated protein</fullName>
    </submittedName>
</protein>
<evidence type="ECO:0000313" key="3">
    <source>
        <dbReference type="EMBL" id="CAB4553126.1"/>
    </source>
</evidence>
<organism evidence="3">
    <name type="scientific">freshwater metagenome</name>
    <dbReference type="NCBI Taxonomy" id="449393"/>
    <lineage>
        <taxon>unclassified sequences</taxon>
        <taxon>metagenomes</taxon>
        <taxon>ecological metagenomes</taxon>
    </lineage>
</organism>
<feature type="region of interest" description="Disordered" evidence="1">
    <location>
        <begin position="83"/>
        <end position="107"/>
    </location>
</feature>
<evidence type="ECO:0000256" key="2">
    <source>
        <dbReference type="SAM" id="Phobius"/>
    </source>
</evidence>
<keyword evidence="2" id="KW-0812">Transmembrane</keyword>
<gene>
    <name evidence="3" type="ORF">UFOPK1493_01215</name>
</gene>
<sequence>MAEKRLGPDVEVIGAFLGIRGPRPGIEALGGLAGVPLLILTDSRWFFFVVTAAVFAGVAFARRHYTVIRTADAVLLIDHGRRSRPSADANVTRLPPDSITVSDADGDPAATVGHLGLWLRGDHQDEARRLSRLARR</sequence>
<dbReference type="EMBL" id="CAEZSR010000034">
    <property type="protein sequence ID" value="CAB4553126.1"/>
    <property type="molecule type" value="Genomic_DNA"/>
</dbReference>
<keyword evidence="2" id="KW-1133">Transmembrane helix</keyword>
<feature type="transmembrane region" description="Helical" evidence="2">
    <location>
        <begin position="45"/>
        <end position="61"/>
    </location>
</feature>
<accession>A0A6J6CPH6</accession>
<dbReference type="AlphaFoldDB" id="A0A6J6CPH6"/>
<keyword evidence="2" id="KW-0472">Membrane</keyword>